<dbReference type="AlphaFoldDB" id="A0A7W0C8B7"/>
<dbReference type="EMBL" id="JACDUS010000003">
    <property type="protein sequence ID" value="MBA2881002.1"/>
    <property type="molecule type" value="Genomic_DNA"/>
</dbReference>
<reference evidence="1 2" key="1">
    <citation type="submission" date="2020-07" db="EMBL/GenBank/DDBJ databases">
        <title>Genomic Encyclopedia of Type Strains, Phase IV (KMG-IV): sequencing the most valuable type-strain genomes for metagenomic binning, comparative biology and taxonomic classification.</title>
        <authorList>
            <person name="Goeker M."/>
        </authorList>
    </citation>
    <scope>NUCLEOTIDE SEQUENCE [LARGE SCALE GENOMIC DNA]</scope>
    <source>
        <strain evidence="1 2">DSM 17721</strain>
    </source>
</reference>
<evidence type="ECO:0000313" key="2">
    <source>
        <dbReference type="Proteomes" id="UP000525298"/>
    </source>
</evidence>
<keyword evidence="2" id="KW-1185">Reference proteome</keyword>
<dbReference type="Pfam" id="PF20657">
    <property type="entry name" value="DUF6811"/>
    <property type="match status" value="1"/>
</dbReference>
<accession>A0A7W0C8B7</accession>
<organism evidence="1 2">
    <name type="scientific">Desulfosalsimonas propionicica</name>
    <dbReference type="NCBI Taxonomy" id="332175"/>
    <lineage>
        <taxon>Bacteria</taxon>
        <taxon>Pseudomonadati</taxon>
        <taxon>Thermodesulfobacteriota</taxon>
        <taxon>Desulfobacteria</taxon>
        <taxon>Desulfobacterales</taxon>
        <taxon>Desulfosalsimonadaceae</taxon>
        <taxon>Desulfosalsimonas</taxon>
    </lineage>
</organism>
<sequence>MICQTTRKGMECAFMTADGCVYNGGTCYQIVESCNGCGRTVSYESGWYCSKCPEPEKKWKNGTCNLATHVSKAGADTKAAKINPIKASKRGAGKK</sequence>
<dbReference type="InterPro" id="IPR047766">
    <property type="entry name" value="PxxKW_fam"/>
</dbReference>
<dbReference type="Proteomes" id="UP000525298">
    <property type="component" value="Unassembled WGS sequence"/>
</dbReference>
<dbReference type="NCBIfam" id="NF038144">
    <property type="entry name" value="PxxKW"/>
    <property type="match status" value="1"/>
</dbReference>
<comment type="caution">
    <text evidence="1">The sequence shown here is derived from an EMBL/GenBank/DDBJ whole genome shotgun (WGS) entry which is preliminary data.</text>
</comment>
<protein>
    <submittedName>
        <fullName evidence="1">Uncharacterized protein</fullName>
    </submittedName>
</protein>
<proteinExistence type="predicted"/>
<evidence type="ECO:0000313" key="1">
    <source>
        <dbReference type="EMBL" id="MBA2881002.1"/>
    </source>
</evidence>
<name>A0A7W0C8B7_9BACT</name>
<dbReference type="RefSeq" id="WP_181550672.1">
    <property type="nucleotide sequence ID" value="NZ_JACDUS010000003.1"/>
</dbReference>
<gene>
    <name evidence="1" type="ORF">HNR65_001328</name>
</gene>